<dbReference type="EMBL" id="JAVFKD010000001">
    <property type="protein sequence ID" value="KAK5999204.1"/>
    <property type="molecule type" value="Genomic_DNA"/>
</dbReference>
<evidence type="ECO:0000313" key="2">
    <source>
        <dbReference type="Proteomes" id="UP001338125"/>
    </source>
</evidence>
<dbReference type="Proteomes" id="UP001338125">
    <property type="component" value="Unassembled WGS sequence"/>
</dbReference>
<gene>
    <name evidence="1" type="ORF">PT974_01595</name>
</gene>
<keyword evidence="2" id="KW-1185">Reference proteome</keyword>
<organism evidence="1 2">
    <name type="scientific">Cladobotryum mycophilum</name>
    <dbReference type="NCBI Taxonomy" id="491253"/>
    <lineage>
        <taxon>Eukaryota</taxon>
        <taxon>Fungi</taxon>
        <taxon>Dikarya</taxon>
        <taxon>Ascomycota</taxon>
        <taxon>Pezizomycotina</taxon>
        <taxon>Sordariomycetes</taxon>
        <taxon>Hypocreomycetidae</taxon>
        <taxon>Hypocreales</taxon>
        <taxon>Hypocreaceae</taxon>
        <taxon>Cladobotryum</taxon>
    </lineage>
</organism>
<protein>
    <submittedName>
        <fullName evidence="1">Uncharacterized protein</fullName>
    </submittedName>
</protein>
<evidence type="ECO:0000313" key="1">
    <source>
        <dbReference type="EMBL" id="KAK5999204.1"/>
    </source>
</evidence>
<reference evidence="1 2" key="1">
    <citation type="submission" date="2024-01" db="EMBL/GenBank/DDBJ databases">
        <title>Complete genome of Cladobotryum mycophilum ATHUM6906.</title>
        <authorList>
            <person name="Christinaki A.C."/>
            <person name="Myridakis A.I."/>
            <person name="Kouvelis V.N."/>
        </authorList>
    </citation>
    <scope>NUCLEOTIDE SEQUENCE [LARGE SCALE GENOMIC DNA]</scope>
    <source>
        <strain evidence="1 2">ATHUM6906</strain>
    </source>
</reference>
<sequence>MAASQGKHLVFITLPGIAVSGKVPAWNYLFVSIAGALPSNHQ</sequence>
<comment type="caution">
    <text evidence="1">The sequence shown here is derived from an EMBL/GenBank/DDBJ whole genome shotgun (WGS) entry which is preliminary data.</text>
</comment>
<accession>A0ABR0T4E8</accession>
<name>A0ABR0T4E8_9HYPO</name>
<proteinExistence type="predicted"/>